<feature type="non-terminal residue" evidence="4">
    <location>
        <position position="1"/>
    </location>
</feature>
<dbReference type="Pfam" id="PF00730">
    <property type="entry name" value="HhH-GPD"/>
    <property type="match status" value="1"/>
</dbReference>
<dbReference type="Gene3D" id="1.10.340.30">
    <property type="entry name" value="Hypothetical protein, domain 2"/>
    <property type="match status" value="1"/>
</dbReference>
<keyword evidence="1" id="KW-0227">DNA damage</keyword>
<feature type="non-terminal residue" evidence="4">
    <location>
        <position position="101"/>
    </location>
</feature>
<dbReference type="InterPro" id="IPR003265">
    <property type="entry name" value="HhH-GPD_domain"/>
</dbReference>
<dbReference type="GO" id="GO:0006285">
    <property type="term" value="P:base-excision repair, AP site formation"/>
    <property type="evidence" value="ECO:0007669"/>
    <property type="project" value="TreeGrafter"/>
</dbReference>
<evidence type="ECO:0000256" key="1">
    <source>
        <dbReference type="ARBA" id="ARBA00022763"/>
    </source>
</evidence>
<reference evidence="4" key="1">
    <citation type="submission" date="2018-05" db="EMBL/GenBank/DDBJ databases">
        <authorList>
            <person name="Lanie J.A."/>
            <person name="Ng W.-L."/>
            <person name="Kazmierczak K.M."/>
            <person name="Andrzejewski T.M."/>
            <person name="Davidsen T.M."/>
            <person name="Wayne K.J."/>
            <person name="Tettelin H."/>
            <person name="Glass J.I."/>
            <person name="Rusch D."/>
            <person name="Podicherti R."/>
            <person name="Tsui H.-C.T."/>
            <person name="Winkler M.E."/>
        </authorList>
    </citation>
    <scope>NUCLEOTIDE SEQUENCE</scope>
</reference>
<gene>
    <name evidence="4" type="ORF">METZ01_LOCUS490965</name>
</gene>
<evidence type="ECO:0000313" key="4">
    <source>
        <dbReference type="EMBL" id="SVE38111.1"/>
    </source>
</evidence>
<dbReference type="InterPro" id="IPR051912">
    <property type="entry name" value="Alkylbase_DNA_Glycosylase/TA"/>
</dbReference>
<feature type="domain" description="HhH-GPD" evidence="3">
    <location>
        <begin position="41"/>
        <end position="101"/>
    </location>
</feature>
<dbReference type="GO" id="GO:0043916">
    <property type="term" value="F:DNA-7-methylguanine glycosylase activity"/>
    <property type="evidence" value="ECO:0007669"/>
    <property type="project" value="TreeGrafter"/>
</dbReference>
<keyword evidence="2" id="KW-0234">DNA repair</keyword>
<organism evidence="4">
    <name type="scientific">marine metagenome</name>
    <dbReference type="NCBI Taxonomy" id="408172"/>
    <lineage>
        <taxon>unclassified sequences</taxon>
        <taxon>metagenomes</taxon>
        <taxon>ecological metagenomes</taxon>
    </lineage>
</organism>
<dbReference type="PANTHER" id="PTHR43003">
    <property type="entry name" value="DNA-3-METHYLADENINE GLYCOSYLASE"/>
    <property type="match status" value="1"/>
</dbReference>
<name>A0A383D116_9ZZZZ</name>
<evidence type="ECO:0000256" key="2">
    <source>
        <dbReference type="ARBA" id="ARBA00023204"/>
    </source>
</evidence>
<dbReference type="GO" id="GO:0032993">
    <property type="term" value="C:protein-DNA complex"/>
    <property type="evidence" value="ECO:0007669"/>
    <property type="project" value="TreeGrafter"/>
</dbReference>
<dbReference type="AlphaFoldDB" id="A0A383D116"/>
<protein>
    <recommendedName>
        <fullName evidence="3">HhH-GPD domain-containing protein</fullName>
    </recommendedName>
</protein>
<dbReference type="GO" id="GO:0032131">
    <property type="term" value="F:alkylated DNA binding"/>
    <property type="evidence" value="ECO:0007669"/>
    <property type="project" value="TreeGrafter"/>
</dbReference>
<dbReference type="PANTHER" id="PTHR43003:SF5">
    <property type="entry name" value="DNA-3-METHYLADENINE GLYCOSYLASE"/>
    <property type="match status" value="1"/>
</dbReference>
<sequence length="101" mass="10747">VSKEVAKYLTRADPVLGRFIKKYEPVTLTPNNRITLFEALVKSVIGQQLSGKAAGSILSKLKDQVGGKKPISPEKILGTPFGKIRGAGVSESKARTIVALA</sequence>
<dbReference type="GO" id="GO:0006307">
    <property type="term" value="P:DNA alkylation repair"/>
    <property type="evidence" value="ECO:0007669"/>
    <property type="project" value="TreeGrafter"/>
</dbReference>
<accession>A0A383D116</accession>
<dbReference type="GO" id="GO:0008725">
    <property type="term" value="F:DNA-3-methyladenine glycosylase activity"/>
    <property type="evidence" value="ECO:0007669"/>
    <property type="project" value="TreeGrafter"/>
</dbReference>
<dbReference type="InterPro" id="IPR011257">
    <property type="entry name" value="DNA_glycosylase"/>
</dbReference>
<proteinExistence type="predicted"/>
<dbReference type="SUPFAM" id="SSF48150">
    <property type="entry name" value="DNA-glycosylase"/>
    <property type="match status" value="1"/>
</dbReference>
<dbReference type="EMBL" id="UINC01213371">
    <property type="protein sequence ID" value="SVE38111.1"/>
    <property type="molecule type" value="Genomic_DNA"/>
</dbReference>
<evidence type="ECO:0000259" key="3">
    <source>
        <dbReference type="Pfam" id="PF00730"/>
    </source>
</evidence>